<gene>
    <name evidence="1" type="ORF">MT2528_3511</name>
    <name evidence="2" type="ORF">NVI5450_3710</name>
</gene>
<dbReference type="Proteomes" id="UP000183794">
    <property type="component" value="Unassembled WGS sequence"/>
</dbReference>
<name>A0A1L0EV09_9GAMM</name>
<accession>A0A1L0EV09</accession>
<proteinExistence type="predicted"/>
<sequence length="43" mass="5096">MESSREYNVLSIVSNNITLVYFHHDIDQLSRAITTIIEFSFKY</sequence>
<protein>
    <submittedName>
        <fullName evidence="2">Uncharacterized protein</fullName>
    </submittedName>
</protein>
<dbReference type="AlphaFoldDB" id="A0A1L0EV09"/>
<dbReference type="Proteomes" id="UP000182660">
    <property type="component" value="Unassembled WGS sequence"/>
</dbReference>
<dbReference type="EMBL" id="FPLD01000102">
    <property type="protein sequence ID" value="SGZ11565.1"/>
    <property type="molecule type" value="Genomic_DNA"/>
</dbReference>
<evidence type="ECO:0000313" key="2">
    <source>
        <dbReference type="EMBL" id="SGZ11565.1"/>
    </source>
</evidence>
<reference evidence="2 4" key="1">
    <citation type="submission" date="2016-11" db="EMBL/GenBank/DDBJ databases">
        <authorList>
            <person name="Jaros S."/>
            <person name="Januszkiewicz K."/>
            <person name="Wedrychowicz H."/>
        </authorList>
    </citation>
    <scope>NUCLEOTIDE SEQUENCE [LARGE SCALE GENOMIC DNA]</scope>
    <source>
        <strain evidence="2">NVI 5450</strain>
    </source>
</reference>
<dbReference type="EMBL" id="FPLJ01000078">
    <property type="protein sequence ID" value="SGY97918.1"/>
    <property type="molecule type" value="Genomic_DNA"/>
</dbReference>
<evidence type="ECO:0000313" key="3">
    <source>
        <dbReference type="Proteomes" id="UP000182660"/>
    </source>
</evidence>
<evidence type="ECO:0000313" key="4">
    <source>
        <dbReference type="Proteomes" id="UP000183794"/>
    </source>
</evidence>
<reference evidence="1 3" key="2">
    <citation type="submission" date="2016-11" db="EMBL/GenBank/DDBJ databases">
        <authorList>
            <person name="Klemetsen T."/>
        </authorList>
    </citation>
    <scope>NUCLEOTIDE SEQUENCE [LARGE SCALE GENOMIC DNA]</scope>
    <source>
        <strain evidence="1">MT 2528</strain>
    </source>
</reference>
<organism evidence="2 4">
    <name type="scientific">Moritella viscosa</name>
    <dbReference type="NCBI Taxonomy" id="80854"/>
    <lineage>
        <taxon>Bacteria</taxon>
        <taxon>Pseudomonadati</taxon>
        <taxon>Pseudomonadota</taxon>
        <taxon>Gammaproteobacteria</taxon>
        <taxon>Alteromonadales</taxon>
        <taxon>Moritellaceae</taxon>
        <taxon>Moritella</taxon>
    </lineage>
</organism>
<keyword evidence="3" id="KW-1185">Reference proteome</keyword>
<evidence type="ECO:0000313" key="1">
    <source>
        <dbReference type="EMBL" id="SGY97918.1"/>
    </source>
</evidence>